<dbReference type="RefSeq" id="WP_286249700.1">
    <property type="nucleotide sequence ID" value="NZ_AP018448.1"/>
</dbReference>
<sequence>MQDARTSADRRSVDREVSGPATVSALKTLRGAGEPTRRLTVGVFPGAGGVHLYHALDSGYFQQAGLEVNLVEVISSDQQMTGWNDGDYDIIHTSPDHLLRGILKRDPVAVRAEGIGELAVHRRPGAPLPTDRWAVDNAHSAFAYVLRAVLADVAGSPVTDGQLVPVGGTLQRFHALPTGAVDGTTLHPPFDVLATGKGYPRLGGHLQVAPDLITNVVVTPRATGHTWHTRAYLEVCRTSTAELLTSGAGGIEAALVRHGLPVAAARAAVTGLLGPAGLSTSPDVTLRGMEAVADLRRRFNPGWEPSCSLLSLIGPGQEG</sequence>
<dbReference type="Gene3D" id="3.40.190.10">
    <property type="entry name" value="Periplasmic binding protein-like II"/>
    <property type="match status" value="2"/>
</dbReference>
<evidence type="ECO:0000313" key="2">
    <source>
        <dbReference type="EMBL" id="BBC31065.1"/>
    </source>
</evidence>
<dbReference type="Proteomes" id="UP001321542">
    <property type="component" value="Chromosome"/>
</dbReference>
<feature type="compositionally biased region" description="Basic and acidic residues" evidence="1">
    <location>
        <begin position="1"/>
        <end position="17"/>
    </location>
</feature>
<name>A0ABM7F5E6_9ACTN</name>
<keyword evidence="3" id="KW-1185">Reference proteome</keyword>
<reference evidence="2 3" key="1">
    <citation type="journal article" date="2010" name="ChemBioChem">
        <title>Cloning and characterization of the biosynthetic gene cluster of 16-membered macrolide antibiotic FD-891: involvement of a dual functional cytochrome P450 monooxygenase catalyzing epoxidation and hydroxylation.</title>
        <authorList>
            <person name="Kudo F."/>
            <person name="Motegi A."/>
            <person name="Mizoue K."/>
            <person name="Eguchi T."/>
        </authorList>
    </citation>
    <scope>NUCLEOTIDE SEQUENCE [LARGE SCALE GENOMIC DNA]</scope>
    <source>
        <strain evidence="2 3">A-8890</strain>
    </source>
</reference>
<protein>
    <submittedName>
        <fullName evidence="2">Uncharacterized protein</fullName>
    </submittedName>
</protein>
<dbReference type="SUPFAM" id="SSF53850">
    <property type="entry name" value="Periplasmic binding protein-like II"/>
    <property type="match status" value="1"/>
</dbReference>
<evidence type="ECO:0000256" key="1">
    <source>
        <dbReference type="SAM" id="MobiDB-lite"/>
    </source>
</evidence>
<proteinExistence type="predicted"/>
<accession>A0ABM7F5E6</accession>
<organism evidence="2 3">
    <name type="scientific">Streptomyces graminofaciens</name>
    <dbReference type="NCBI Taxonomy" id="68212"/>
    <lineage>
        <taxon>Bacteria</taxon>
        <taxon>Bacillati</taxon>
        <taxon>Actinomycetota</taxon>
        <taxon>Actinomycetes</taxon>
        <taxon>Kitasatosporales</taxon>
        <taxon>Streptomycetaceae</taxon>
        <taxon>Streptomyces</taxon>
    </lineage>
</organism>
<dbReference type="EMBL" id="AP018448">
    <property type="protein sequence ID" value="BBC31065.1"/>
    <property type="molecule type" value="Genomic_DNA"/>
</dbReference>
<gene>
    <name evidence="2" type="ORF">SGFS_023590</name>
</gene>
<feature type="region of interest" description="Disordered" evidence="1">
    <location>
        <begin position="1"/>
        <end position="20"/>
    </location>
</feature>
<reference evidence="2 3" key="2">
    <citation type="journal article" date="2023" name="ChemBioChem">
        <title>Acyltransferase Domain Exchange between Two Independent Type I Polyketide Synthases in the Same Producer Strain of Macrolide Antibiotics.</title>
        <authorList>
            <person name="Kudo F."/>
            <person name="Kishikawa K."/>
            <person name="Tsuboi K."/>
            <person name="Kido T."/>
            <person name="Usui T."/>
            <person name="Hashimoto J."/>
            <person name="Shin-Ya K."/>
            <person name="Miyanaga A."/>
            <person name="Eguchi T."/>
        </authorList>
    </citation>
    <scope>NUCLEOTIDE SEQUENCE [LARGE SCALE GENOMIC DNA]</scope>
    <source>
        <strain evidence="2 3">A-8890</strain>
    </source>
</reference>
<evidence type="ECO:0000313" key="3">
    <source>
        <dbReference type="Proteomes" id="UP001321542"/>
    </source>
</evidence>